<dbReference type="FunFam" id="3.30.300.30:FF:000005">
    <property type="entry name" value="Acyl-coenzyme A synthetase ACSM5, mitochondrial"/>
    <property type="match status" value="1"/>
</dbReference>
<evidence type="ECO:0000256" key="2">
    <source>
        <dbReference type="ARBA" id="ARBA00022598"/>
    </source>
</evidence>
<dbReference type="GO" id="GO:0046872">
    <property type="term" value="F:metal ion binding"/>
    <property type="evidence" value="ECO:0007669"/>
    <property type="project" value="UniProtKB-KW"/>
</dbReference>
<dbReference type="InterPro" id="IPR025110">
    <property type="entry name" value="AMP-bd_C"/>
</dbReference>
<dbReference type="GO" id="GO:0005524">
    <property type="term" value="F:ATP binding"/>
    <property type="evidence" value="ECO:0007669"/>
    <property type="project" value="UniProtKB-KW"/>
</dbReference>
<name>A0A939DK19_9GAMM</name>
<dbReference type="SUPFAM" id="SSF56801">
    <property type="entry name" value="Acetyl-CoA synthetase-like"/>
    <property type="match status" value="1"/>
</dbReference>
<evidence type="ECO:0000256" key="3">
    <source>
        <dbReference type="ARBA" id="ARBA00022723"/>
    </source>
</evidence>
<dbReference type="FunFam" id="3.40.50.12780:FF:000007">
    <property type="entry name" value="Acyl-coenzyme A synthetase ACSM2A, mitochondrial"/>
    <property type="match status" value="1"/>
</dbReference>
<comment type="caution">
    <text evidence="10">The sequence shown here is derived from an EMBL/GenBank/DDBJ whole genome shotgun (WGS) entry which is preliminary data.</text>
</comment>
<feature type="domain" description="AMP-dependent synthetase/ligase" evidence="8">
    <location>
        <begin position="29"/>
        <end position="382"/>
    </location>
</feature>
<keyword evidence="3" id="KW-0479">Metal-binding</keyword>
<proteinExistence type="inferred from homology"/>
<organism evidence="10 11">
    <name type="scientific">Parahaliea mediterranea</name>
    <dbReference type="NCBI Taxonomy" id="651086"/>
    <lineage>
        <taxon>Bacteria</taxon>
        <taxon>Pseudomonadati</taxon>
        <taxon>Pseudomonadota</taxon>
        <taxon>Gammaproteobacteria</taxon>
        <taxon>Cellvibrionales</taxon>
        <taxon>Halieaceae</taxon>
        <taxon>Parahaliea</taxon>
    </lineage>
</organism>
<dbReference type="Proteomes" id="UP000664303">
    <property type="component" value="Unassembled WGS sequence"/>
</dbReference>
<evidence type="ECO:0000313" key="10">
    <source>
        <dbReference type="EMBL" id="MBN7798922.1"/>
    </source>
</evidence>
<keyword evidence="2" id="KW-0436">Ligase</keyword>
<keyword evidence="7" id="KW-0443">Lipid metabolism</keyword>
<dbReference type="Pfam" id="PF13193">
    <property type="entry name" value="AMP-binding_C"/>
    <property type="match status" value="1"/>
</dbReference>
<evidence type="ECO:0000259" key="8">
    <source>
        <dbReference type="Pfam" id="PF00501"/>
    </source>
</evidence>
<dbReference type="InterPro" id="IPR042099">
    <property type="entry name" value="ANL_N_sf"/>
</dbReference>
<keyword evidence="5" id="KW-0067">ATP-binding</keyword>
<sequence length="537" mass="59082">MTAQYESARREFAWDRPDHYNFARDTVDRLARERPGQRAMLWVDDSGTERELDFNHFSERSSRVANMLAAAGVRRGDRVVVLLTRQVAWWEVVTACLKMGAVAAPGTTQLSAKDIAYRVGAAEAVCVVTDASCADKVDAVAADCDTLHSRILVGGAREGWIDYDGASVSASAAFTPVDTAAEEDALCYFTSGTTGYPKMCIHNHLYALGHETTGRYWLDLSDDDLHWNISDTGWAKAAWSSYFAPWLRGAALFVHHTSGFDPAASLAMFGRYPITSFCGAPTVYRMFVQQPLADYAFDKLRSCVGAGEPLNPEVIERWRRATGLTIRDGYGQTETTLLCGNMLDVAARPGSMGKPSPGIELAVIDDAGNPLPPGAEGDVAVRVKPAPPLGLFKEYRGQPEKTAACFRGDWYITGDRARCDEDGYFWFVSRADDVILSAGYRIGPFEVESALLEHPAVIESAVVASPDPDRGEVVKAFIVLAGGYEAGPELEREIKDHVKRVTAPYKYPRKIAFVEELPKTVSGKIRRVELRDAEWRE</sequence>
<dbReference type="GO" id="GO:0016405">
    <property type="term" value="F:CoA-ligase activity"/>
    <property type="evidence" value="ECO:0007669"/>
    <property type="project" value="UniProtKB-ARBA"/>
</dbReference>
<reference evidence="10" key="1">
    <citation type="submission" date="2021-02" db="EMBL/GenBank/DDBJ databases">
        <title>PHA producing bacteria isolated from coastal sediment in Guangdong, Shenzhen.</title>
        <authorList>
            <person name="Zheng W."/>
            <person name="Yu S."/>
            <person name="Huang Y."/>
        </authorList>
    </citation>
    <scope>NUCLEOTIDE SEQUENCE</scope>
    <source>
        <strain evidence="10">TN14-10</strain>
    </source>
</reference>
<evidence type="ECO:0000313" key="11">
    <source>
        <dbReference type="Proteomes" id="UP000664303"/>
    </source>
</evidence>
<dbReference type="InterPro" id="IPR045851">
    <property type="entry name" value="AMP-bd_C_sf"/>
</dbReference>
<dbReference type="PANTHER" id="PTHR43605:SF10">
    <property type="entry name" value="ACYL-COA SYNTHETASE MEDIUM CHAIN FAMILY MEMBER 3"/>
    <property type="match status" value="1"/>
</dbReference>
<evidence type="ECO:0000256" key="6">
    <source>
        <dbReference type="ARBA" id="ARBA00022842"/>
    </source>
</evidence>
<gene>
    <name evidence="10" type="ORF">JYP50_20155</name>
</gene>
<comment type="similarity">
    <text evidence="1">Belongs to the ATP-dependent AMP-binding enzyme family.</text>
</comment>
<dbReference type="InterPro" id="IPR000873">
    <property type="entry name" value="AMP-dep_synth/lig_dom"/>
</dbReference>
<keyword evidence="11" id="KW-1185">Reference proteome</keyword>
<dbReference type="GO" id="GO:0004321">
    <property type="term" value="F:fatty-acyl-CoA synthase activity"/>
    <property type="evidence" value="ECO:0007669"/>
    <property type="project" value="TreeGrafter"/>
</dbReference>
<dbReference type="GO" id="GO:0006637">
    <property type="term" value="P:acyl-CoA metabolic process"/>
    <property type="evidence" value="ECO:0007669"/>
    <property type="project" value="TreeGrafter"/>
</dbReference>
<dbReference type="InterPro" id="IPR051087">
    <property type="entry name" value="Mitochondrial_ACSM"/>
</dbReference>
<dbReference type="EMBL" id="JAFKCZ010000020">
    <property type="protein sequence ID" value="MBN7798922.1"/>
    <property type="molecule type" value="Genomic_DNA"/>
</dbReference>
<dbReference type="AlphaFoldDB" id="A0A939DK19"/>
<evidence type="ECO:0000256" key="7">
    <source>
        <dbReference type="ARBA" id="ARBA00023098"/>
    </source>
</evidence>
<feature type="domain" description="AMP-binding enzyme C-terminal" evidence="9">
    <location>
        <begin position="446"/>
        <end position="524"/>
    </location>
</feature>
<keyword evidence="4" id="KW-0547">Nucleotide-binding</keyword>
<dbReference type="Pfam" id="PF00501">
    <property type="entry name" value="AMP-binding"/>
    <property type="match status" value="1"/>
</dbReference>
<dbReference type="GO" id="GO:0015645">
    <property type="term" value="F:fatty acid ligase activity"/>
    <property type="evidence" value="ECO:0007669"/>
    <property type="project" value="TreeGrafter"/>
</dbReference>
<dbReference type="PANTHER" id="PTHR43605">
    <property type="entry name" value="ACYL-COENZYME A SYNTHETASE"/>
    <property type="match status" value="1"/>
</dbReference>
<protein>
    <submittedName>
        <fullName evidence="10">AMP-binding protein</fullName>
    </submittedName>
</protein>
<evidence type="ECO:0000256" key="5">
    <source>
        <dbReference type="ARBA" id="ARBA00022840"/>
    </source>
</evidence>
<dbReference type="RefSeq" id="WP_206562367.1">
    <property type="nucleotide sequence ID" value="NZ_JAFKCZ010000020.1"/>
</dbReference>
<accession>A0A939DK19</accession>
<dbReference type="GO" id="GO:0006633">
    <property type="term" value="P:fatty acid biosynthetic process"/>
    <property type="evidence" value="ECO:0007669"/>
    <property type="project" value="TreeGrafter"/>
</dbReference>
<keyword evidence="6" id="KW-0460">Magnesium</keyword>
<dbReference type="Gene3D" id="3.30.300.30">
    <property type="match status" value="1"/>
</dbReference>
<evidence type="ECO:0000256" key="4">
    <source>
        <dbReference type="ARBA" id="ARBA00022741"/>
    </source>
</evidence>
<evidence type="ECO:0000259" key="9">
    <source>
        <dbReference type="Pfam" id="PF13193"/>
    </source>
</evidence>
<evidence type="ECO:0000256" key="1">
    <source>
        <dbReference type="ARBA" id="ARBA00006432"/>
    </source>
</evidence>
<dbReference type="Gene3D" id="3.40.50.12780">
    <property type="entry name" value="N-terminal domain of ligase-like"/>
    <property type="match status" value="1"/>
</dbReference>